<sequence length="384" mass="43383">MHVLIVPSWYPTEFTPIAGIFFKEQAKALQKFGHKVTVVFPETRSLKSYNKDFKSGIKCNVEDGIKTYRYHGYNLMPGLTKANKINYFMKFKKLYHHIVEKEGIPNIVHAHSCLWGGWAAAKIITKEHIPLVITEHSTAFIRGLIEPEEEEDIRYALGKASKVISVGPRLAEEMTKYVNENKVTLIPNIVNTDYFTIKKSDNKSFRFFTVSLLTQKKGMDILVKAFANTFKGEKYELIIGGTGEEEANIKKLVDELMISNQVQFLGELSREEVRDQMQSCDAFVLASRFETFGVVYIEALACGKPVIATASGGPEIIVNEKNGLLVPVDDIKNLGNAMQTLVNNKNKYNEELIREDCVKRFSEDVITSQLDNLYSGVIGQYTAK</sequence>
<dbReference type="PANTHER" id="PTHR45947">
    <property type="entry name" value="SULFOQUINOVOSYL TRANSFERASE SQD2"/>
    <property type="match status" value="1"/>
</dbReference>
<evidence type="ECO:0000259" key="1">
    <source>
        <dbReference type="Pfam" id="PF00534"/>
    </source>
</evidence>
<dbReference type="Pfam" id="PF00534">
    <property type="entry name" value="Glycos_transf_1"/>
    <property type="match status" value="1"/>
</dbReference>
<name>A0ABR8SN18_9BACL</name>
<evidence type="ECO:0000313" key="4">
    <source>
        <dbReference type="Proteomes" id="UP000603641"/>
    </source>
</evidence>
<protein>
    <submittedName>
        <fullName evidence="3">Glycosyltransferase</fullName>
    </submittedName>
</protein>
<dbReference type="RefSeq" id="WP_191754181.1">
    <property type="nucleotide sequence ID" value="NZ_JACSQM010000005.1"/>
</dbReference>
<keyword evidence="4" id="KW-1185">Reference proteome</keyword>
<dbReference type="Gene3D" id="3.40.50.2000">
    <property type="entry name" value="Glycogen Phosphorylase B"/>
    <property type="match status" value="2"/>
</dbReference>
<comment type="caution">
    <text evidence="3">The sequence shown here is derived from an EMBL/GenBank/DDBJ whole genome shotgun (WGS) entry which is preliminary data.</text>
</comment>
<evidence type="ECO:0000313" key="3">
    <source>
        <dbReference type="EMBL" id="MBD7964908.1"/>
    </source>
</evidence>
<dbReference type="InterPro" id="IPR050194">
    <property type="entry name" value="Glycosyltransferase_grp1"/>
</dbReference>
<organism evidence="3 4">
    <name type="scientific">Fictibacillus norfolkensis</name>
    <dbReference type="NCBI Taxonomy" id="2762233"/>
    <lineage>
        <taxon>Bacteria</taxon>
        <taxon>Bacillati</taxon>
        <taxon>Bacillota</taxon>
        <taxon>Bacilli</taxon>
        <taxon>Bacillales</taxon>
        <taxon>Fictibacillaceae</taxon>
        <taxon>Fictibacillus</taxon>
    </lineage>
</organism>
<dbReference type="InterPro" id="IPR001296">
    <property type="entry name" value="Glyco_trans_1"/>
</dbReference>
<dbReference type="EMBL" id="JACSQM010000005">
    <property type="protein sequence ID" value="MBD7964908.1"/>
    <property type="molecule type" value="Genomic_DNA"/>
</dbReference>
<dbReference type="PANTHER" id="PTHR45947:SF3">
    <property type="entry name" value="SULFOQUINOVOSYL TRANSFERASE SQD2"/>
    <property type="match status" value="1"/>
</dbReference>
<proteinExistence type="predicted"/>
<dbReference type="SUPFAM" id="SSF53756">
    <property type="entry name" value="UDP-Glycosyltransferase/glycogen phosphorylase"/>
    <property type="match status" value="1"/>
</dbReference>
<reference evidence="3 4" key="1">
    <citation type="submission" date="2020-08" db="EMBL/GenBank/DDBJ databases">
        <title>A Genomic Blueprint of the Chicken Gut Microbiome.</title>
        <authorList>
            <person name="Gilroy R."/>
            <person name="Ravi A."/>
            <person name="Getino M."/>
            <person name="Pursley I."/>
            <person name="Horton D.L."/>
            <person name="Alikhan N.-F."/>
            <person name="Baker D."/>
            <person name="Gharbi K."/>
            <person name="Hall N."/>
            <person name="Watson M."/>
            <person name="Adriaenssens E.M."/>
            <person name="Foster-Nyarko E."/>
            <person name="Jarju S."/>
            <person name="Secka A."/>
            <person name="Antonio M."/>
            <person name="Oren A."/>
            <person name="Chaudhuri R."/>
            <person name="La Ragione R.M."/>
            <person name="Hildebrand F."/>
            <person name="Pallen M.J."/>
        </authorList>
    </citation>
    <scope>NUCLEOTIDE SEQUENCE [LARGE SCALE GENOMIC DNA]</scope>
    <source>
        <strain evidence="3 4">Sa2CUA10</strain>
    </source>
</reference>
<gene>
    <name evidence="3" type="ORF">H9648_12670</name>
</gene>
<feature type="domain" description="Glycosyl transferase family 1" evidence="1">
    <location>
        <begin position="195"/>
        <end position="349"/>
    </location>
</feature>
<dbReference type="InterPro" id="IPR028098">
    <property type="entry name" value="Glyco_trans_4-like_N"/>
</dbReference>
<feature type="domain" description="Glycosyltransferase subfamily 4-like N-terminal" evidence="2">
    <location>
        <begin position="21"/>
        <end position="193"/>
    </location>
</feature>
<evidence type="ECO:0000259" key="2">
    <source>
        <dbReference type="Pfam" id="PF13439"/>
    </source>
</evidence>
<accession>A0ABR8SN18</accession>
<dbReference type="Proteomes" id="UP000603641">
    <property type="component" value="Unassembled WGS sequence"/>
</dbReference>
<dbReference type="Pfam" id="PF13439">
    <property type="entry name" value="Glyco_transf_4"/>
    <property type="match status" value="1"/>
</dbReference>